<organism evidence="2 3">
    <name type="scientific">Chitinophaga arvensicola</name>
    <dbReference type="NCBI Taxonomy" id="29529"/>
    <lineage>
        <taxon>Bacteria</taxon>
        <taxon>Pseudomonadati</taxon>
        <taxon>Bacteroidota</taxon>
        <taxon>Chitinophagia</taxon>
        <taxon>Chitinophagales</taxon>
        <taxon>Chitinophagaceae</taxon>
        <taxon>Chitinophaga</taxon>
    </lineage>
</organism>
<reference evidence="3" key="1">
    <citation type="submission" date="2016-10" db="EMBL/GenBank/DDBJ databases">
        <authorList>
            <person name="Varghese N."/>
            <person name="Submissions S."/>
        </authorList>
    </citation>
    <scope>NUCLEOTIDE SEQUENCE [LARGE SCALE GENOMIC DNA]</scope>
    <source>
        <strain evidence="3">DSM 3695</strain>
    </source>
</reference>
<feature type="transmembrane region" description="Helical" evidence="1">
    <location>
        <begin position="42"/>
        <end position="59"/>
    </location>
</feature>
<dbReference type="STRING" id="29529.SAMN04488122_1607"/>
<protein>
    <submittedName>
        <fullName evidence="2">Uncharacterized protein</fullName>
    </submittedName>
</protein>
<accession>A0A1I0QPC2</accession>
<proteinExistence type="predicted"/>
<gene>
    <name evidence="2" type="ORF">SAMN04488122_1607</name>
</gene>
<evidence type="ECO:0000313" key="3">
    <source>
        <dbReference type="Proteomes" id="UP000199310"/>
    </source>
</evidence>
<evidence type="ECO:0000313" key="2">
    <source>
        <dbReference type="EMBL" id="SEW29010.1"/>
    </source>
</evidence>
<keyword evidence="3" id="KW-1185">Reference proteome</keyword>
<keyword evidence="1" id="KW-0812">Transmembrane</keyword>
<keyword evidence="1" id="KW-1133">Transmembrane helix</keyword>
<dbReference type="AlphaFoldDB" id="A0A1I0QPC2"/>
<dbReference type="EMBL" id="FOJG01000001">
    <property type="protein sequence ID" value="SEW29010.1"/>
    <property type="molecule type" value="Genomic_DNA"/>
</dbReference>
<evidence type="ECO:0000256" key="1">
    <source>
        <dbReference type="SAM" id="Phobius"/>
    </source>
</evidence>
<feature type="transmembrane region" description="Helical" evidence="1">
    <location>
        <begin position="20"/>
        <end position="36"/>
    </location>
</feature>
<name>A0A1I0QPC2_9BACT</name>
<dbReference type="Proteomes" id="UP000199310">
    <property type="component" value="Unassembled WGS sequence"/>
</dbReference>
<sequence>MHPKNNLMIRLREMYQRHKLQIVEGMLLMGLLTAIWGVDNWFVSFICGVSAGILFYRLAERISQHGIRKA</sequence>
<keyword evidence="1" id="KW-0472">Membrane</keyword>